<protein>
    <submittedName>
        <fullName evidence="2">Uncharacterized protein</fullName>
    </submittedName>
</protein>
<reference evidence="2 3" key="1">
    <citation type="journal article" date="2021" name="Sci. Rep.">
        <title>The genome of the diatom Chaetoceros tenuissimus carries an ancient integrated fragment of an extant virus.</title>
        <authorList>
            <person name="Hongo Y."/>
            <person name="Kimura K."/>
            <person name="Takaki Y."/>
            <person name="Yoshida Y."/>
            <person name="Baba S."/>
            <person name="Kobayashi G."/>
            <person name="Nagasaki K."/>
            <person name="Hano T."/>
            <person name="Tomaru Y."/>
        </authorList>
    </citation>
    <scope>NUCLEOTIDE SEQUENCE [LARGE SCALE GENOMIC DNA]</scope>
    <source>
        <strain evidence="2 3">NIES-3715</strain>
    </source>
</reference>
<accession>A0AAD3CPF4</accession>
<evidence type="ECO:0000256" key="1">
    <source>
        <dbReference type="SAM" id="MobiDB-lite"/>
    </source>
</evidence>
<dbReference type="EMBL" id="BLLK01000038">
    <property type="protein sequence ID" value="GFH49737.1"/>
    <property type="molecule type" value="Genomic_DNA"/>
</dbReference>
<comment type="caution">
    <text evidence="2">The sequence shown here is derived from an EMBL/GenBank/DDBJ whole genome shotgun (WGS) entry which is preliminary data.</text>
</comment>
<gene>
    <name evidence="2" type="ORF">CTEN210_06213</name>
</gene>
<sequence length="298" mass="33518">MKKKEREARPLLRASSTTATDEIPDDYTVATALVEEDIDVSEEENNDEEQQSLQSSNAKNQNAVPSLGTEKSPLGDPVHVILLLMDPKTRRFEILRLEFDAVAKVSDIYRHISASATEITLKSQEYNSLINLKSERLDNTELISTYIDSTGIGIAVPSSSEESPEAITKQATIILTNPKVQKLLQPNNTKKQHFELRKKKEPPATIVKVVKEEVQKAKTPFPHMGHKLQINSSAFTANDFECLQLDTGNWPSERVHCELQAGSEFIYDFVVEHFDDVHCQKPNAKLPVVIQCIQFEAY</sequence>
<keyword evidence="3" id="KW-1185">Reference proteome</keyword>
<evidence type="ECO:0000313" key="2">
    <source>
        <dbReference type="EMBL" id="GFH49737.1"/>
    </source>
</evidence>
<dbReference type="AlphaFoldDB" id="A0AAD3CPF4"/>
<feature type="region of interest" description="Disordered" evidence="1">
    <location>
        <begin position="1"/>
        <end position="71"/>
    </location>
</feature>
<feature type="compositionally biased region" description="Basic and acidic residues" evidence="1">
    <location>
        <begin position="1"/>
        <end position="10"/>
    </location>
</feature>
<name>A0AAD3CPF4_9STRA</name>
<organism evidence="2 3">
    <name type="scientific">Chaetoceros tenuissimus</name>
    <dbReference type="NCBI Taxonomy" id="426638"/>
    <lineage>
        <taxon>Eukaryota</taxon>
        <taxon>Sar</taxon>
        <taxon>Stramenopiles</taxon>
        <taxon>Ochrophyta</taxon>
        <taxon>Bacillariophyta</taxon>
        <taxon>Coscinodiscophyceae</taxon>
        <taxon>Chaetocerotophycidae</taxon>
        <taxon>Chaetocerotales</taxon>
        <taxon>Chaetocerotaceae</taxon>
        <taxon>Chaetoceros</taxon>
    </lineage>
</organism>
<proteinExistence type="predicted"/>
<feature type="compositionally biased region" description="Acidic residues" evidence="1">
    <location>
        <begin position="34"/>
        <end position="50"/>
    </location>
</feature>
<dbReference type="Proteomes" id="UP001054902">
    <property type="component" value="Unassembled WGS sequence"/>
</dbReference>
<evidence type="ECO:0000313" key="3">
    <source>
        <dbReference type="Proteomes" id="UP001054902"/>
    </source>
</evidence>